<dbReference type="GO" id="GO:0016998">
    <property type="term" value="P:cell wall macromolecule catabolic process"/>
    <property type="evidence" value="ECO:0007669"/>
    <property type="project" value="InterPro"/>
</dbReference>
<evidence type="ECO:0000256" key="4">
    <source>
        <dbReference type="ARBA" id="ARBA00022801"/>
    </source>
</evidence>
<evidence type="ECO:0000256" key="5">
    <source>
        <dbReference type="ARBA" id="ARBA00023200"/>
    </source>
</evidence>
<protein>
    <recommendedName>
        <fullName evidence="7">Lysozyme</fullName>
        <ecNumber evidence="7">3.2.1.17</ecNumber>
    </recommendedName>
</protein>
<evidence type="ECO:0000256" key="7">
    <source>
        <dbReference type="RuleBase" id="RU003788"/>
    </source>
</evidence>
<keyword evidence="6 7" id="KW-0326">Glycosidase</keyword>
<dbReference type="EC" id="3.2.1.17" evidence="7"/>
<dbReference type="Pfam" id="PF00959">
    <property type="entry name" value="Phage_lysozyme"/>
    <property type="match status" value="1"/>
</dbReference>
<sequence>MNISPAGVELIKQFEGCKLNAYQDSVGIWTIGYGHTLHVEPYDVITGSTAVLMLLDDLKPVEHALHTLVLQPITQNQFDALCSFIFNLGIKAFGGSTLLKKFNISDYSAAADEISKWNKAGGQPLAGLTHRRQAERSLFLQK</sequence>
<proteinExistence type="inferred from homology"/>
<dbReference type="HAMAP" id="MF_04110">
    <property type="entry name" value="ENDOLYSIN_T4"/>
    <property type="match status" value="1"/>
</dbReference>
<dbReference type="PANTHER" id="PTHR38107:SF3">
    <property type="entry name" value="LYSOZYME RRRD-RELATED"/>
    <property type="match status" value="1"/>
</dbReference>
<dbReference type="InterPro" id="IPR034690">
    <property type="entry name" value="Endolysin_T4_type"/>
</dbReference>
<keyword evidence="3 7" id="KW-0081">Bacteriolytic enzyme</keyword>
<comment type="catalytic activity">
    <reaction evidence="1 7">
        <text>Hydrolysis of (1-&gt;4)-beta-linkages between N-acetylmuramic acid and N-acetyl-D-glucosamine residues in a peptidoglycan and between N-acetyl-D-glucosamine residues in chitodextrins.</text>
        <dbReference type="EC" id="3.2.1.17"/>
    </reaction>
</comment>
<dbReference type="GO" id="GO:0003796">
    <property type="term" value="F:lysozyme activity"/>
    <property type="evidence" value="ECO:0007669"/>
    <property type="project" value="UniProtKB-EC"/>
</dbReference>
<dbReference type="RefSeq" id="WP_369790558.1">
    <property type="nucleotide sequence ID" value="NZ_CP165628.1"/>
</dbReference>
<evidence type="ECO:0000256" key="2">
    <source>
        <dbReference type="ARBA" id="ARBA00022529"/>
    </source>
</evidence>
<evidence type="ECO:0000313" key="8">
    <source>
        <dbReference type="EMBL" id="XDU74380.1"/>
    </source>
</evidence>
<keyword evidence="2 7" id="KW-0929">Antimicrobial</keyword>
<dbReference type="InterPro" id="IPR023347">
    <property type="entry name" value="Lysozyme_dom_sf"/>
</dbReference>
<gene>
    <name evidence="8" type="ORF">AB3G37_10025</name>
</gene>
<dbReference type="InterPro" id="IPR002196">
    <property type="entry name" value="Glyco_hydro_24"/>
</dbReference>
<dbReference type="EMBL" id="CP165628">
    <property type="protein sequence ID" value="XDU74380.1"/>
    <property type="molecule type" value="Genomic_DNA"/>
</dbReference>
<dbReference type="AlphaFoldDB" id="A0AB39VWV9"/>
<keyword evidence="5" id="KW-1035">Host cytoplasm</keyword>
<dbReference type="PANTHER" id="PTHR38107">
    <property type="match status" value="1"/>
</dbReference>
<dbReference type="SUPFAM" id="SSF53955">
    <property type="entry name" value="Lysozyme-like"/>
    <property type="match status" value="1"/>
</dbReference>
<evidence type="ECO:0000256" key="6">
    <source>
        <dbReference type="ARBA" id="ARBA00023295"/>
    </source>
</evidence>
<reference evidence="8" key="1">
    <citation type="submission" date="2024-07" db="EMBL/GenBank/DDBJ databases">
        <authorList>
            <person name="Biller S.J."/>
        </authorList>
    </citation>
    <scope>NUCLEOTIDE SEQUENCE</scope>
    <source>
        <strain evidence="8">WC2420</strain>
    </source>
</reference>
<dbReference type="GO" id="GO:0042742">
    <property type="term" value="P:defense response to bacterium"/>
    <property type="evidence" value="ECO:0007669"/>
    <property type="project" value="UniProtKB-KW"/>
</dbReference>
<dbReference type="InterPro" id="IPR023346">
    <property type="entry name" value="Lysozyme-like_dom_sf"/>
</dbReference>
<dbReference type="GO" id="GO:0009253">
    <property type="term" value="P:peptidoglycan catabolic process"/>
    <property type="evidence" value="ECO:0007669"/>
    <property type="project" value="InterPro"/>
</dbReference>
<keyword evidence="4 7" id="KW-0378">Hydrolase</keyword>
<dbReference type="CDD" id="cd00737">
    <property type="entry name" value="lyz_endolysin_autolysin"/>
    <property type="match status" value="1"/>
</dbReference>
<dbReference type="Gene3D" id="1.10.530.40">
    <property type="match status" value="1"/>
</dbReference>
<name>A0AB39VWV9_9GAMM</name>
<evidence type="ECO:0000256" key="1">
    <source>
        <dbReference type="ARBA" id="ARBA00000632"/>
    </source>
</evidence>
<dbReference type="GO" id="GO:0031640">
    <property type="term" value="P:killing of cells of another organism"/>
    <property type="evidence" value="ECO:0007669"/>
    <property type="project" value="UniProtKB-KW"/>
</dbReference>
<evidence type="ECO:0000256" key="3">
    <source>
        <dbReference type="ARBA" id="ARBA00022638"/>
    </source>
</evidence>
<dbReference type="InterPro" id="IPR051018">
    <property type="entry name" value="Bacteriophage_GH24"/>
</dbReference>
<accession>A0AB39VWV9</accession>
<organism evidence="8">
    <name type="scientific">Rouxiella sp. WC2420</name>
    <dbReference type="NCBI Taxonomy" id="3234145"/>
    <lineage>
        <taxon>Bacteria</taxon>
        <taxon>Pseudomonadati</taxon>
        <taxon>Pseudomonadota</taxon>
        <taxon>Gammaproteobacteria</taxon>
        <taxon>Enterobacterales</taxon>
        <taxon>Yersiniaceae</taxon>
        <taxon>Rouxiella</taxon>
    </lineage>
</organism>
<comment type="similarity">
    <text evidence="7">Belongs to the glycosyl hydrolase 24 family.</text>
</comment>
<dbReference type="InterPro" id="IPR033907">
    <property type="entry name" value="Endolysin_autolysin"/>
</dbReference>